<reference evidence="1 2" key="1">
    <citation type="submission" date="2015-06" db="EMBL/GenBank/DDBJ databases">
        <title>Comparative genome analysis of nirS-carrying Bradyrhizobium sp. strains.</title>
        <authorList>
            <person name="Ishii S."/>
            <person name="Jang J."/>
            <person name="Nishizawa T."/>
            <person name="Senoo K."/>
        </authorList>
    </citation>
    <scope>NUCLEOTIDE SEQUENCE [LARGE SCALE GENOMIC DNA]</scope>
    <source>
        <strain evidence="1 2">TSA1</strain>
    </source>
</reference>
<keyword evidence="2" id="KW-1185">Reference proteome</keyword>
<dbReference type="EMBL" id="LFJC01000003">
    <property type="protein sequence ID" value="PIT01174.1"/>
    <property type="molecule type" value="Genomic_DNA"/>
</dbReference>
<evidence type="ECO:0000313" key="1">
    <source>
        <dbReference type="EMBL" id="PIT01174.1"/>
    </source>
</evidence>
<accession>A0A2M6U999</accession>
<protein>
    <submittedName>
        <fullName evidence="1">Uncharacterized protein</fullName>
    </submittedName>
</protein>
<organism evidence="1 2">
    <name type="scientific">Bradyrhizobium nitroreducens</name>
    <dbReference type="NCBI Taxonomy" id="709803"/>
    <lineage>
        <taxon>Bacteria</taxon>
        <taxon>Pseudomonadati</taxon>
        <taxon>Pseudomonadota</taxon>
        <taxon>Alphaproteobacteria</taxon>
        <taxon>Hyphomicrobiales</taxon>
        <taxon>Nitrobacteraceae</taxon>
        <taxon>Bradyrhizobium</taxon>
    </lineage>
</organism>
<gene>
    <name evidence="1" type="ORF">TSA1_10715</name>
</gene>
<sequence>METLTVPLDEFPMVCLGFDLEAAGLLRQARPTTEFVGRPIVRYPIGELEKQLPEGIALKLGRVAPREYARMLAKIAHSYAVAKFGEASFIPCLSDIILGKCDYAPYYVGGDKSGALLVDQPTTLHHVYPQACDLNGVPYLLVAIRLFAFMGMPRYLIVVGRITEGNLEQLRSNPL</sequence>
<dbReference type="Proteomes" id="UP000228930">
    <property type="component" value="Unassembled WGS sequence"/>
</dbReference>
<comment type="caution">
    <text evidence="1">The sequence shown here is derived from an EMBL/GenBank/DDBJ whole genome shotgun (WGS) entry which is preliminary data.</text>
</comment>
<proteinExistence type="predicted"/>
<evidence type="ECO:0000313" key="2">
    <source>
        <dbReference type="Proteomes" id="UP000228930"/>
    </source>
</evidence>
<dbReference type="AlphaFoldDB" id="A0A2M6U999"/>
<dbReference type="RefSeq" id="WP_100176392.1">
    <property type="nucleotide sequence ID" value="NZ_LFJC01000003.1"/>
</dbReference>
<name>A0A2M6U999_9BRAD</name>